<evidence type="ECO:0000313" key="2">
    <source>
        <dbReference type="Proteomes" id="UP000580250"/>
    </source>
</evidence>
<protein>
    <submittedName>
        <fullName evidence="1">Uncharacterized protein</fullName>
    </submittedName>
</protein>
<sequence>MGIIFIERSKKIDYSIYFIEYLFLFLQNKREKRPEKARERRC</sequence>
<organism evidence="1 2">
    <name type="scientific">Meloidogyne enterolobii</name>
    <name type="common">Root-knot nematode worm</name>
    <name type="synonym">Meloidogyne mayaguensis</name>
    <dbReference type="NCBI Taxonomy" id="390850"/>
    <lineage>
        <taxon>Eukaryota</taxon>
        <taxon>Metazoa</taxon>
        <taxon>Ecdysozoa</taxon>
        <taxon>Nematoda</taxon>
        <taxon>Chromadorea</taxon>
        <taxon>Rhabditida</taxon>
        <taxon>Tylenchina</taxon>
        <taxon>Tylenchomorpha</taxon>
        <taxon>Tylenchoidea</taxon>
        <taxon>Meloidogynidae</taxon>
        <taxon>Meloidogyninae</taxon>
        <taxon>Meloidogyne</taxon>
    </lineage>
</organism>
<comment type="caution">
    <text evidence="1">The sequence shown here is derived from an EMBL/GenBank/DDBJ whole genome shotgun (WGS) entry which is preliminary data.</text>
</comment>
<gene>
    <name evidence="1" type="ORF">MENT_LOCUS18085</name>
</gene>
<proteinExistence type="predicted"/>
<dbReference type="EMBL" id="CAJEWN010000120">
    <property type="protein sequence ID" value="CAD2166766.1"/>
    <property type="molecule type" value="Genomic_DNA"/>
</dbReference>
<dbReference type="AlphaFoldDB" id="A0A6V7UVW4"/>
<dbReference type="Proteomes" id="UP000580250">
    <property type="component" value="Unassembled WGS sequence"/>
</dbReference>
<accession>A0A6V7UVW4</accession>
<name>A0A6V7UVW4_MELEN</name>
<evidence type="ECO:0000313" key="1">
    <source>
        <dbReference type="EMBL" id="CAD2166766.1"/>
    </source>
</evidence>
<reference evidence="1 2" key="1">
    <citation type="submission" date="2020-08" db="EMBL/GenBank/DDBJ databases">
        <authorList>
            <person name="Koutsovoulos G."/>
            <person name="Danchin GJ E."/>
        </authorList>
    </citation>
    <scope>NUCLEOTIDE SEQUENCE [LARGE SCALE GENOMIC DNA]</scope>
</reference>